<dbReference type="GO" id="GO:0005524">
    <property type="term" value="F:ATP binding"/>
    <property type="evidence" value="ECO:0007669"/>
    <property type="project" value="InterPro"/>
</dbReference>
<dbReference type="SMART" id="SM00220">
    <property type="entry name" value="S_TKc"/>
    <property type="match status" value="1"/>
</dbReference>
<dbReference type="AlphaFoldDB" id="A0A0C3KBT7"/>
<reference evidence="2 3" key="1">
    <citation type="submission" date="2014-04" db="EMBL/GenBank/DDBJ databases">
        <authorList>
            <consortium name="DOE Joint Genome Institute"/>
            <person name="Kuo A."/>
            <person name="Girlanda M."/>
            <person name="Perotto S."/>
            <person name="Kohler A."/>
            <person name="Nagy L.G."/>
            <person name="Floudas D."/>
            <person name="Copeland A."/>
            <person name="Barry K.W."/>
            <person name="Cichocki N."/>
            <person name="Veneault-Fourrey C."/>
            <person name="LaButti K."/>
            <person name="Lindquist E.A."/>
            <person name="Lipzen A."/>
            <person name="Lundell T."/>
            <person name="Morin E."/>
            <person name="Murat C."/>
            <person name="Sun H."/>
            <person name="Tunlid A."/>
            <person name="Henrissat B."/>
            <person name="Grigoriev I.V."/>
            <person name="Hibbett D.S."/>
            <person name="Martin F."/>
            <person name="Nordberg H.P."/>
            <person name="Cantor M.N."/>
            <person name="Hua S.X."/>
        </authorList>
    </citation>
    <scope>NUCLEOTIDE SEQUENCE [LARGE SCALE GENOMIC DNA]</scope>
    <source>
        <strain evidence="2 3">MUT 4182</strain>
    </source>
</reference>
<dbReference type="InterPro" id="IPR050167">
    <property type="entry name" value="Ser_Thr_protein_kinase"/>
</dbReference>
<dbReference type="STRING" id="1051891.A0A0C3KBT7"/>
<evidence type="ECO:0000313" key="3">
    <source>
        <dbReference type="Proteomes" id="UP000054248"/>
    </source>
</evidence>
<dbReference type="OrthoDB" id="3236663at2759"/>
<dbReference type="SUPFAM" id="SSF56112">
    <property type="entry name" value="Protein kinase-like (PK-like)"/>
    <property type="match status" value="1"/>
</dbReference>
<dbReference type="InterPro" id="IPR001245">
    <property type="entry name" value="Ser-Thr/Tyr_kinase_cat_dom"/>
</dbReference>
<evidence type="ECO:0000259" key="1">
    <source>
        <dbReference type="PROSITE" id="PS50011"/>
    </source>
</evidence>
<proteinExistence type="predicted"/>
<dbReference type="InterPro" id="IPR000719">
    <property type="entry name" value="Prot_kinase_dom"/>
</dbReference>
<dbReference type="InterPro" id="IPR011009">
    <property type="entry name" value="Kinase-like_dom_sf"/>
</dbReference>
<dbReference type="HOGENOM" id="CLU_000288_7_18_1"/>
<protein>
    <recommendedName>
        <fullName evidence="1">Protein kinase domain-containing protein</fullName>
    </recommendedName>
</protein>
<dbReference type="EMBL" id="KN823253">
    <property type="protein sequence ID" value="KIO18888.1"/>
    <property type="molecule type" value="Genomic_DNA"/>
</dbReference>
<sequence length="227" mass="25525">FVHEVDIMAHLSHENIARLIGFVEDLQQGKAWIVLSWEPNGNVSEFLATGQWEIPERISLIQDTFAGIEYLHTRQPPICHGDLKSVNVTGASATEESVERAEIAVVVSGNRLTLTGPAWSLRWAAPEVASGEQQSLASDIWATGWVCWEIMTNKVPFPELNAEGSIILKVIQGEVPATHEDTQLSQIIRLCSLMTDCWVFDPQNRPKIARCYNEVFWMVNNPLVEYR</sequence>
<dbReference type="PANTHER" id="PTHR23257">
    <property type="entry name" value="SERINE-THREONINE PROTEIN KINASE"/>
    <property type="match status" value="1"/>
</dbReference>
<dbReference type="GO" id="GO:0005737">
    <property type="term" value="C:cytoplasm"/>
    <property type="evidence" value="ECO:0007669"/>
    <property type="project" value="TreeGrafter"/>
</dbReference>
<dbReference type="PROSITE" id="PS50011">
    <property type="entry name" value="PROTEIN_KINASE_DOM"/>
    <property type="match status" value="1"/>
</dbReference>
<name>A0A0C3KBT7_9AGAM</name>
<dbReference type="Pfam" id="PF07714">
    <property type="entry name" value="PK_Tyr_Ser-Thr"/>
    <property type="match status" value="1"/>
</dbReference>
<gene>
    <name evidence="2" type="ORF">M407DRAFT_83461</name>
</gene>
<evidence type="ECO:0000313" key="2">
    <source>
        <dbReference type="EMBL" id="KIO18888.1"/>
    </source>
</evidence>
<feature type="domain" description="Protein kinase" evidence="1">
    <location>
        <begin position="1"/>
        <end position="217"/>
    </location>
</feature>
<reference evidence="3" key="2">
    <citation type="submission" date="2015-01" db="EMBL/GenBank/DDBJ databases">
        <title>Evolutionary Origins and Diversification of the Mycorrhizal Mutualists.</title>
        <authorList>
            <consortium name="DOE Joint Genome Institute"/>
            <consortium name="Mycorrhizal Genomics Consortium"/>
            <person name="Kohler A."/>
            <person name="Kuo A."/>
            <person name="Nagy L.G."/>
            <person name="Floudas D."/>
            <person name="Copeland A."/>
            <person name="Barry K.W."/>
            <person name="Cichocki N."/>
            <person name="Veneault-Fourrey C."/>
            <person name="LaButti K."/>
            <person name="Lindquist E.A."/>
            <person name="Lipzen A."/>
            <person name="Lundell T."/>
            <person name="Morin E."/>
            <person name="Murat C."/>
            <person name="Riley R."/>
            <person name="Ohm R."/>
            <person name="Sun H."/>
            <person name="Tunlid A."/>
            <person name="Henrissat B."/>
            <person name="Grigoriev I.V."/>
            <person name="Hibbett D.S."/>
            <person name="Martin F."/>
        </authorList>
    </citation>
    <scope>NUCLEOTIDE SEQUENCE [LARGE SCALE GENOMIC DNA]</scope>
    <source>
        <strain evidence="3">MUT 4182</strain>
    </source>
</reference>
<dbReference type="PIRSF" id="PIRSF000654">
    <property type="entry name" value="Integrin-linked_kinase"/>
    <property type="match status" value="1"/>
</dbReference>
<keyword evidence="3" id="KW-1185">Reference proteome</keyword>
<dbReference type="GO" id="GO:0007165">
    <property type="term" value="P:signal transduction"/>
    <property type="evidence" value="ECO:0007669"/>
    <property type="project" value="TreeGrafter"/>
</dbReference>
<dbReference type="GO" id="GO:0004672">
    <property type="term" value="F:protein kinase activity"/>
    <property type="evidence" value="ECO:0007669"/>
    <property type="project" value="InterPro"/>
</dbReference>
<accession>A0A0C3KBT7</accession>
<feature type="non-terminal residue" evidence="2">
    <location>
        <position position="1"/>
    </location>
</feature>
<dbReference type="Proteomes" id="UP000054248">
    <property type="component" value="Unassembled WGS sequence"/>
</dbReference>
<organism evidence="2 3">
    <name type="scientific">Tulasnella calospora MUT 4182</name>
    <dbReference type="NCBI Taxonomy" id="1051891"/>
    <lineage>
        <taxon>Eukaryota</taxon>
        <taxon>Fungi</taxon>
        <taxon>Dikarya</taxon>
        <taxon>Basidiomycota</taxon>
        <taxon>Agaricomycotina</taxon>
        <taxon>Agaricomycetes</taxon>
        <taxon>Cantharellales</taxon>
        <taxon>Tulasnellaceae</taxon>
        <taxon>Tulasnella</taxon>
    </lineage>
</organism>
<dbReference type="Gene3D" id="1.10.510.10">
    <property type="entry name" value="Transferase(Phosphotransferase) domain 1"/>
    <property type="match status" value="1"/>
</dbReference>